<dbReference type="InterPro" id="IPR001518">
    <property type="entry name" value="Arginosuc_synth"/>
</dbReference>
<dbReference type="InterPro" id="IPR018223">
    <property type="entry name" value="Arginosuc_synth_CS"/>
</dbReference>
<keyword evidence="13" id="KW-1185">Reference proteome</keyword>
<dbReference type="InterPro" id="IPR048268">
    <property type="entry name" value="Arginosuc_syn_C"/>
</dbReference>
<dbReference type="InterPro" id="IPR023434">
    <property type="entry name" value="Arginosuc_synth_type_1_subfam"/>
</dbReference>
<dbReference type="NCBIfam" id="TIGR00032">
    <property type="entry name" value="argG"/>
    <property type="match status" value="1"/>
</dbReference>
<proteinExistence type="inferred from homology"/>
<keyword evidence="4" id="KW-0055">Arginine biosynthesis</keyword>
<dbReference type="FunFam" id="3.40.50.620:FF:000019">
    <property type="entry name" value="Argininosuccinate synthase"/>
    <property type="match status" value="1"/>
</dbReference>
<dbReference type="UniPathway" id="UPA00068">
    <property type="reaction ID" value="UER00113"/>
</dbReference>
<evidence type="ECO:0000313" key="13">
    <source>
        <dbReference type="Proteomes" id="UP000316726"/>
    </source>
</evidence>
<dbReference type="Gene3D" id="3.90.1260.10">
    <property type="entry name" value="Argininosuccinate synthetase, chain A, domain 2"/>
    <property type="match status" value="1"/>
</dbReference>
<dbReference type="HAMAP" id="MF_00005">
    <property type="entry name" value="Arg_succ_synth_type1"/>
    <property type="match status" value="1"/>
</dbReference>
<dbReference type="AlphaFoldDB" id="A0A5B8MNT3"/>
<dbReference type="GO" id="GO:0004055">
    <property type="term" value="F:argininosuccinate synthase activity"/>
    <property type="evidence" value="ECO:0007669"/>
    <property type="project" value="UniProtKB-EC"/>
</dbReference>
<evidence type="ECO:0000256" key="3">
    <source>
        <dbReference type="ARBA" id="ARBA00012286"/>
    </source>
</evidence>
<dbReference type="PROSITE" id="PS00564">
    <property type="entry name" value="ARGININOSUCCIN_SYN_1"/>
    <property type="match status" value="1"/>
</dbReference>
<dbReference type="Pfam" id="PF00764">
    <property type="entry name" value="Arginosuc_synth"/>
    <property type="match status" value="1"/>
</dbReference>
<feature type="domain" description="Arginosuccinate synthase C-terminal" evidence="11">
    <location>
        <begin position="248"/>
        <end position="464"/>
    </location>
</feature>
<evidence type="ECO:0000256" key="7">
    <source>
        <dbReference type="ARBA" id="ARBA00022741"/>
    </source>
</evidence>
<feature type="domain" description="Arginosuccinate synthase-like N-terminal" evidence="10">
    <location>
        <begin position="76"/>
        <end position="236"/>
    </location>
</feature>
<dbReference type="FunFam" id="3.90.1260.10:FF:000007">
    <property type="entry name" value="Argininosuccinate synthase"/>
    <property type="match status" value="1"/>
</dbReference>
<evidence type="ECO:0000256" key="6">
    <source>
        <dbReference type="ARBA" id="ARBA00022605"/>
    </source>
</evidence>
<dbReference type="STRING" id="1764295.A0A5B8MNT3"/>
<dbReference type="SUPFAM" id="SSF52402">
    <property type="entry name" value="Adenine nucleotide alpha hydrolases-like"/>
    <property type="match status" value="1"/>
</dbReference>
<dbReference type="EMBL" id="CP031039">
    <property type="protein sequence ID" value="QDZ21961.1"/>
    <property type="molecule type" value="Genomic_DNA"/>
</dbReference>
<accession>A0A5B8MNT3</accession>
<dbReference type="PROSITE" id="PS00565">
    <property type="entry name" value="ARGININOSUCCIN_SYN_2"/>
    <property type="match status" value="1"/>
</dbReference>
<comment type="pathway">
    <text evidence="1">Amino-acid biosynthesis; L-arginine biosynthesis; L-arginine from L-ornithine and carbamoyl phosphate: step 2/3.</text>
</comment>
<organism evidence="12 13">
    <name type="scientific">Chloropicon primus</name>
    <dbReference type="NCBI Taxonomy" id="1764295"/>
    <lineage>
        <taxon>Eukaryota</taxon>
        <taxon>Viridiplantae</taxon>
        <taxon>Chlorophyta</taxon>
        <taxon>Chloropicophyceae</taxon>
        <taxon>Chloropicales</taxon>
        <taxon>Chloropicaceae</taxon>
        <taxon>Chloropicon</taxon>
    </lineage>
</organism>
<dbReference type="PANTHER" id="PTHR11587:SF2">
    <property type="entry name" value="ARGININOSUCCINATE SYNTHASE"/>
    <property type="match status" value="1"/>
</dbReference>
<dbReference type="EC" id="6.3.4.5" evidence="3"/>
<dbReference type="GO" id="GO:0000053">
    <property type="term" value="P:argininosuccinate metabolic process"/>
    <property type="evidence" value="ECO:0007669"/>
    <property type="project" value="TreeGrafter"/>
</dbReference>
<dbReference type="SUPFAM" id="SSF69864">
    <property type="entry name" value="Argininosuccinate synthetase, C-terminal domain"/>
    <property type="match status" value="1"/>
</dbReference>
<dbReference type="GO" id="GO:0006526">
    <property type="term" value="P:L-arginine biosynthetic process"/>
    <property type="evidence" value="ECO:0007669"/>
    <property type="project" value="UniProtKB-UniPathway"/>
</dbReference>
<dbReference type="OrthoDB" id="1688907at2759"/>
<evidence type="ECO:0000256" key="5">
    <source>
        <dbReference type="ARBA" id="ARBA00022598"/>
    </source>
</evidence>
<dbReference type="GO" id="GO:0000050">
    <property type="term" value="P:urea cycle"/>
    <property type="evidence" value="ECO:0007669"/>
    <property type="project" value="TreeGrafter"/>
</dbReference>
<dbReference type="GO" id="GO:0005737">
    <property type="term" value="C:cytoplasm"/>
    <property type="evidence" value="ECO:0007669"/>
    <property type="project" value="TreeGrafter"/>
</dbReference>
<evidence type="ECO:0000313" key="12">
    <source>
        <dbReference type="EMBL" id="QDZ21961.1"/>
    </source>
</evidence>
<evidence type="ECO:0000256" key="2">
    <source>
        <dbReference type="ARBA" id="ARBA00011881"/>
    </source>
</evidence>
<evidence type="ECO:0000256" key="4">
    <source>
        <dbReference type="ARBA" id="ARBA00022571"/>
    </source>
</evidence>
<dbReference type="Proteomes" id="UP000316726">
    <property type="component" value="Chromosome 6"/>
</dbReference>
<dbReference type="InterPro" id="IPR024074">
    <property type="entry name" value="AS_cat/multimer_dom_body"/>
</dbReference>
<protein>
    <recommendedName>
        <fullName evidence="3">argininosuccinate synthase</fullName>
        <ecNumber evidence="3">6.3.4.5</ecNumber>
    </recommendedName>
    <alternativeName>
        <fullName evidence="9">Citrulline--aspartate ligase</fullName>
    </alternativeName>
</protein>
<evidence type="ECO:0000259" key="10">
    <source>
        <dbReference type="Pfam" id="PF00764"/>
    </source>
</evidence>
<dbReference type="Gene3D" id="3.40.50.620">
    <property type="entry name" value="HUPs"/>
    <property type="match status" value="1"/>
</dbReference>
<gene>
    <name evidence="12" type="ORF">A3770_06p44790</name>
</gene>
<dbReference type="InterPro" id="IPR048267">
    <property type="entry name" value="Arginosuc_syn_N"/>
</dbReference>
<dbReference type="Pfam" id="PF20979">
    <property type="entry name" value="Arginosuc_syn_C"/>
    <property type="match status" value="1"/>
</dbReference>
<dbReference type="PANTHER" id="PTHR11587">
    <property type="entry name" value="ARGININOSUCCINATE SYNTHASE"/>
    <property type="match status" value="1"/>
</dbReference>
<dbReference type="GO" id="GO:0005524">
    <property type="term" value="F:ATP binding"/>
    <property type="evidence" value="ECO:0007669"/>
    <property type="project" value="UniProtKB-KW"/>
</dbReference>
<reference evidence="12 13" key="1">
    <citation type="submission" date="2018-07" db="EMBL/GenBank/DDBJ databases">
        <title>The complete nuclear genome of the prasinophyte Chloropicon primus (CCMP1205).</title>
        <authorList>
            <person name="Pombert J.-F."/>
            <person name="Otis C."/>
            <person name="Turmel M."/>
            <person name="Lemieux C."/>
        </authorList>
    </citation>
    <scope>NUCLEOTIDE SEQUENCE [LARGE SCALE GENOMIC DNA]</scope>
    <source>
        <strain evidence="12 13">CCMP1205</strain>
    </source>
</reference>
<keyword evidence="5" id="KW-0436">Ligase</keyword>
<keyword evidence="6" id="KW-0028">Amino-acid biosynthesis</keyword>
<dbReference type="CDD" id="cd01999">
    <property type="entry name" value="ASS"/>
    <property type="match status" value="1"/>
</dbReference>
<sequence>MKTLRPSPASVSLSAARTPVVAQRKKRIARASVEGEEASLRRRATTKSHNVCRNGRAGSRGLRCSASAGDASTPKKVVLAYSGGLDTSIILKWLQNKGCEVVTFTADLGQGEELEPARKKAEALGIKEIYIEDVREEFVRDYVFPMFRSNAVYEGTYLLGTSIARPLIAKRQIEIAMETGADAVCHGATGKGNDQVRFELGYYALKPDIRVVAPWREWDLNSRTSLIRYAEENGIEVPASKKSGEAPYSMDANLLHISYEGNILEDPWVEPEEDMYTRSVSPENAPDTPTYFELEFEKGDPVAIDGVYLSPADMLTKLNELGGQNGVGRTDIVESRFVGMKSRGVYETPGGTILLQARRAMESICLDRGQMHLKDELMPKYAELLYNGFWWSPEREMLQAAIDDTQKFVSGVVRLKLYKGNVMVTGRKSKYSLYDEEVVTFEEDSVYDQADAQGFIKLQALRLRTLAQSRYLSK</sequence>
<dbReference type="InterPro" id="IPR014729">
    <property type="entry name" value="Rossmann-like_a/b/a_fold"/>
</dbReference>
<comment type="subunit">
    <text evidence="2">Homotetramer.</text>
</comment>
<evidence type="ECO:0000256" key="8">
    <source>
        <dbReference type="ARBA" id="ARBA00022840"/>
    </source>
</evidence>
<evidence type="ECO:0000256" key="9">
    <source>
        <dbReference type="ARBA" id="ARBA00029916"/>
    </source>
</evidence>
<keyword evidence="8" id="KW-0067">ATP-binding</keyword>
<evidence type="ECO:0000259" key="11">
    <source>
        <dbReference type="Pfam" id="PF20979"/>
    </source>
</evidence>
<dbReference type="NCBIfam" id="NF001770">
    <property type="entry name" value="PRK00509.1"/>
    <property type="match status" value="1"/>
</dbReference>
<name>A0A5B8MNT3_9CHLO</name>
<keyword evidence="7" id="KW-0547">Nucleotide-binding</keyword>
<evidence type="ECO:0000256" key="1">
    <source>
        <dbReference type="ARBA" id="ARBA00004967"/>
    </source>
</evidence>